<accession>A0AAD4NDA6</accession>
<evidence type="ECO:0000313" key="2">
    <source>
        <dbReference type="Proteomes" id="UP001201812"/>
    </source>
</evidence>
<organism evidence="1 2">
    <name type="scientific">Ditylenchus destructor</name>
    <dbReference type="NCBI Taxonomy" id="166010"/>
    <lineage>
        <taxon>Eukaryota</taxon>
        <taxon>Metazoa</taxon>
        <taxon>Ecdysozoa</taxon>
        <taxon>Nematoda</taxon>
        <taxon>Chromadorea</taxon>
        <taxon>Rhabditida</taxon>
        <taxon>Tylenchina</taxon>
        <taxon>Tylenchomorpha</taxon>
        <taxon>Sphaerularioidea</taxon>
        <taxon>Anguinidae</taxon>
        <taxon>Anguininae</taxon>
        <taxon>Ditylenchus</taxon>
    </lineage>
</organism>
<dbReference type="Proteomes" id="UP001201812">
    <property type="component" value="Unassembled WGS sequence"/>
</dbReference>
<gene>
    <name evidence="1" type="ORF">DdX_04860</name>
</gene>
<proteinExistence type="predicted"/>
<dbReference type="AlphaFoldDB" id="A0AAD4NDA6"/>
<reference evidence="1" key="1">
    <citation type="submission" date="2022-01" db="EMBL/GenBank/DDBJ databases">
        <title>Genome Sequence Resource for Two Populations of Ditylenchus destructor, the Migratory Endoparasitic Phytonematode.</title>
        <authorList>
            <person name="Zhang H."/>
            <person name="Lin R."/>
            <person name="Xie B."/>
        </authorList>
    </citation>
    <scope>NUCLEOTIDE SEQUENCE</scope>
    <source>
        <strain evidence="1">BazhouSP</strain>
    </source>
</reference>
<name>A0AAD4NDA6_9BILA</name>
<protein>
    <submittedName>
        <fullName evidence="1">Uncharacterized protein</fullName>
    </submittedName>
</protein>
<keyword evidence="2" id="KW-1185">Reference proteome</keyword>
<dbReference type="EMBL" id="JAKKPZ010000005">
    <property type="protein sequence ID" value="KAI1720619.1"/>
    <property type="molecule type" value="Genomic_DNA"/>
</dbReference>
<sequence length="120" mass="13257">MYGPYIRRALGISSFTLCTFVLLTIATSYTDARFILSCRVIAEICHGDVHCLKEMSHQFPDCYTGLSPIIERATDINSNQHTVGSSSGPMSFADFGPLPPLEKRTRLMNVLMKVDRIAAG</sequence>
<evidence type="ECO:0000313" key="1">
    <source>
        <dbReference type="EMBL" id="KAI1720619.1"/>
    </source>
</evidence>
<comment type="caution">
    <text evidence="1">The sequence shown here is derived from an EMBL/GenBank/DDBJ whole genome shotgun (WGS) entry which is preliminary data.</text>
</comment>